<reference evidence="3" key="1">
    <citation type="submission" date="2013-03" db="EMBL/GenBank/DDBJ databases">
        <title>The Genome Sequence of Anopheles dirus WRAIR2.</title>
        <authorList>
            <consortium name="The Broad Institute Genomics Platform"/>
            <person name="Neafsey D.E."/>
            <person name="Walton C."/>
            <person name="Walker B."/>
            <person name="Young S.K."/>
            <person name="Zeng Q."/>
            <person name="Gargeya S."/>
            <person name="Fitzgerald M."/>
            <person name="Haas B."/>
            <person name="Abouelleil A."/>
            <person name="Allen A.W."/>
            <person name="Alvarado L."/>
            <person name="Arachchi H.M."/>
            <person name="Berlin A.M."/>
            <person name="Chapman S.B."/>
            <person name="Gainer-Dewar J."/>
            <person name="Goldberg J."/>
            <person name="Griggs A."/>
            <person name="Gujja S."/>
            <person name="Hansen M."/>
            <person name="Howarth C."/>
            <person name="Imamovic A."/>
            <person name="Ireland A."/>
            <person name="Larimer J."/>
            <person name="McCowan C."/>
            <person name="Murphy C."/>
            <person name="Pearson M."/>
            <person name="Poon T.W."/>
            <person name="Priest M."/>
            <person name="Roberts A."/>
            <person name="Saif S."/>
            <person name="Shea T."/>
            <person name="Sisk P."/>
            <person name="Sykes S."/>
            <person name="Wortman J."/>
            <person name="Nusbaum C."/>
            <person name="Birren B."/>
        </authorList>
    </citation>
    <scope>NUCLEOTIDE SEQUENCE [LARGE SCALE GENOMIC DNA]</scope>
    <source>
        <strain evidence="3">WRAIR2</strain>
    </source>
</reference>
<organism evidence="2 3">
    <name type="scientific">Anopheles dirus</name>
    <dbReference type="NCBI Taxonomy" id="7168"/>
    <lineage>
        <taxon>Eukaryota</taxon>
        <taxon>Metazoa</taxon>
        <taxon>Ecdysozoa</taxon>
        <taxon>Arthropoda</taxon>
        <taxon>Hexapoda</taxon>
        <taxon>Insecta</taxon>
        <taxon>Pterygota</taxon>
        <taxon>Neoptera</taxon>
        <taxon>Endopterygota</taxon>
        <taxon>Diptera</taxon>
        <taxon>Nematocera</taxon>
        <taxon>Culicoidea</taxon>
        <taxon>Culicidae</taxon>
        <taxon>Anophelinae</taxon>
        <taxon>Anopheles</taxon>
    </lineage>
</organism>
<dbReference type="AlphaFoldDB" id="A0A182NP30"/>
<sequence length="106" mass="12409">MATPAGTIITGLLLCLCVVPMLEAKSLPSDTDLYAKGAREARFFPFGVPARDHVHYYPEEHHHHHFADHHHFDFPGPHQHQDAHFHQHQHHHHHDYHDGHFDTHFF</sequence>
<evidence type="ECO:0000313" key="2">
    <source>
        <dbReference type="EnsemblMetazoa" id="ADIR009415-PA"/>
    </source>
</evidence>
<evidence type="ECO:0000256" key="1">
    <source>
        <dbReference type="SAM" id="SignalP"/>
    </source>
</evidence>
<keyword evidence="3" id="KW-1185">Reference proteome</keyword>
<proteinExistence type="predicted"/>
<reference evidence="2" key="2">
    <citation type="submission" date="2020-05" db="UniProtKB">
        <authorList>
            <consortium name="EnsemblMetazoa"/>
        </authorList>
    </citation>
    <scope>IDENTIFICATION</scope>
    <source>
        <strain evidence="2">WRAIR2</strain>
    </source>
</reference>
<dbReference type="VEuPathDB" id="VectorBase:ADIR009415"/>
<protein>
    <recommendedName>
        <fullName evidence="4">Histidine-rich glycoprotein</fullName>
    </recommendedName>
</protein>
<evidence type="ECO:0008006" key="4">
    <source>
        <dbReference type="Google" id="ProtNLM"/>
    </source>
</evidence>
<dbReference type="Proteomes" id="UP000075884">
    <property type="component" value="Unassembled WGS sequence"/>
</dbReference>
<dbReference type="EnsemblMetazoa" id="ADIR009415-RA">
    <property type="protein sequence ID" value="ADIR009415-PA"/>
    <property type="gene ID" value="ADIR009415"/>
</dbReference>
<evidence type="ECO:0000313" key="3">
    <source>
        <dbReference type="Proteomes" id="UP000075884"/>
    </source>
</evidence>
<feature type="chain" id="PRO_5008130168" description="Histidine-rich glycoprotein" evidence="1">
    <location>
        <begin position="25"/>
        <end position="106"/>
    </location>
</feature>
<name>A0A182NP30_9DIPT</name>
<keyword evidence="1" id="KW-0732">Signal</keyword>
<accession>A0A182NP30</accession>
<feature type="signal peptide" evidence="1">
    <location>
        <begin position="1"/>
        <end position="24"/>
    </location>
</feature>